<dbReference type="InterPro" id="IPR016103">
    <property type="entry name" value="ProQ/FinO"/>
</dbReference>
<evidence type="ECO:0000313" key="6">
    <source>
        <dbReference type="Proteomes" id="UP000637061"/>
    </source>
</evidence>
<accession>A0A8I1EC57</accession>
<dbReference type="GO" id="GO:0005829">
    <property type="term" value="C:cytosol"/>
    <property type="evidence" value="ECO:0007669"/>
    <property type="project" value="TreeGrafter"/>
</dbReference>
<dbReference type="GO" id="GO:0034057">
    <property type="term" value="F:RNA strand-exchange activity"/>
    <property type="evidence" value="ECO:0007669"/>
    <property type="project" value="InterPro"/>
</dbReference>
<keyword evidence="3" id="KW-0143">Chaperone</keyword>
<evidence type="ECO:0000313" key="5">
    <source>
        <dbReference type="EMBL" id="MBI6882961.1"/>
    </source>
</evidence>
<reference evidence="5" key="1">
    <citation type="submission" date="2020-12" db="EMBL/GenBank/DDBJ databases">
        <title>Enhanced detection system for hospital associated transmission using whole genome sequencing surveillance.</title>
        <authorList>
            <person name="Harrison L.H."/>
            <person name="Van Tyne D."/>
            <person name="Marsh J.W."/>
            <person name="Griffith M.P."/>
            <person name="Snyder D.J."/>
            <person name="Cooper V.S."/>
            <person name="Mustapha M."/>
        </authorList>
    </citation>
    <scope>NUCLEOTIDE SEQUENCE</scope>
    <source>
        <strain evidence="5">PSB00042</strain>
    </source>
</reference>
<name>A0A8I1EC57_PSEPU</name>
<dbReference type="Pfam" id="PF04352">
    <property type="entry name" value="ProQ"/>
    <property type="match status" value="1"/>
</dbReference>
<proteinExistence type="predicted"/>
<dbReference type="SMART" id="SM00945">
    <property type="entry name" value="ProQ"/>
    <property type="match status" value="1"/>
</dbReference>
<dbReference type="PANTHER" id="PTHR38106:SF1">
    <property type="entry name" value="RNA CHAPERONE PROQ"/>
    <property type="match status" value="1"/>
</dbReference>
<organism evidence="5 6">
    <name type="scientific">Pseudomonas putida</name>
    <name type="common">Arthrobacter siderocapsulatus</name>
    <dbReference type="NCBI Taxonomy" id="303"/>
    <lineage>
        <taxon>Bacteria</taxon>
        <taxon>Pseudomonadati</taxon>
        <taxon>Pseudomonadota</taxon>
        <taxon>Gammaproteobacteria</taxon>
        <taxon>Pseudomonadales</taxon>
        <taxon>Pseudomonadaceae</taxon>
        <taxon>Pseudomonas</taxon>
    </lineage>
</organism>
<dbReference type="EMBL" id="JAEHTE010000002">
    <property type="protein sequence ID" value="MBI6882961.1"/>
    <property type="molecule type" value="Genomic_DNA"/>
</dbReference>
<dbReference type="Proteomes" id="UP000637061">
    <property type="component" value="Unassembled WGS sequence"/>
</dbReference>
<dbReference type="Gene3D" id="1.10.1710.10">
    <property type="entry name" value="ProQ/FinO domain"/>
    <property type="match status" value="1"/>
</dbReference>
<evidence type="ECO:0000256" key="1">
    <source>
        <dbReference type="ARBA" id="ARBA00022490"/>
    </source>
</evidence>
<feature type="domain" description="ProQ/FinO" evidence="4">
    <location>
        <begin position="11"/>
        <end position="126"/>
    </location>
</feature>
<comment type="caution">
    <text evidence="5">The sequence shown here is derived from an EMBL/GenBank/DDBJ whole genome shotgun (WGS) entry which is preliminary data.</text>
</comment>
<dbReference type="InterPro" id="IPR036442">
    <property type="entry name" value="ProQ/FinO_sf"/>
</dbReference>
<dbReference type="SUPFAM" id="SSF48657">
    <property type="entry name" value="FinO-like"/>
    <property type="match status" value="1"/>
</dbReference>
<keyword evidence="2" id="KW-0694">RNA-binding</keyword>
<dbReference type="AlphaFoldDB" id="A0A8I1EC57"/>
<dbReference type="GO" id="GO:0010608">
    <property type="term" value="P:post-transcriptional regulation of gene expression"/>
    <property type="evidence" value="ECO:0007669"/>
    <property type="project" value="InterPro"/>
</dbReference>
<dbReference type="RefSeq" id="WP_198746584.1">
    <property type="nucleotide sequence ID" value="NZ_JAEHTE010000002.1"/>
</dbReference>
<dbReference type="PANTHER" id="PTHR38106">
    <property type="entry name" value="RNA CHAPERONE PROQ"/>
    <property type="match status" value="1"/>
</dbReference>
<gene>
    <name evidence="5" type="ORF">JEU22_03465</name>
</gene>
<evidence type="ECO:0000256" key="3">
    <source>
        <dbReference type="ARBA" id="ARBA00023186"/>
    </source>
</evidence>
<protein>
    <submittedName>
        <fullName evidence="5">ProQ/FinO family protein</fullName>
    </submittedName>
</protein>
<dbReference type="GO" id="GO:0033592">
    <property type="term" value="F:RNA strand annealing activity"/>
    <property type="evidence" value="ECO:0007669"/>
    <property type="project" value="InterPro"/>
</dbReference>
<evidence type="ECO:0000256" key="2">
    <source>
        <dbReference type="ARBA" id="ARBA00022884"/>
    </source>
</evidence>
<sequence length="136" mass="15549">MTQRFPDAQFREIMSNIDICNTLFPRAFPKKSSPHKPQPLKIGVNADLQVALRAAGYEISMKAIRRMLAFWCSRNFYLKTFQKAEHRIDLNGLAAGDLTPEEKAISQQKYTERFEKLKAKEDARLEAIQKASESAS</sequence>
<dbReference type="InterPro" id="IPR023529">
    <property type="entry name" value="ProQ"/>
</dbReference>
<evidence type="ECO:0000259" key="4">
    <source>
        <dbReference type="SMART" id="SM00945"/>
    </source>
</evidence>
<keyword evidence="1" id="KW-0963">Cytoplasm</keyword>